<sequence>MGPENPEWGHRKIHGALAGLGHHVGPLDGMADSQRSRDRSSTAQVRADLTTDQACKIIGCDFFTAHTITLKRLSELVCIE</sequence>
<dbReference type="Proteomes" id="UP001500503">
    <property type="component" value="Unassembled WGS sequence"/>
</dbReference>
<evidence type="ECO:0000313" key="2">
    <source>
        <dbReference type="EMBL" id="GAA4507605.1"/>
    </source>
</evidence>
<keyword evidence="3" id="KW-1185">Reference proteome</keyword>
<feature type="region of interest" description="Disordered" evidence="1">
    <location>
        <begin position="19"/>
        <end position="45"/>
    </location>
</feature>
<comment type="caution">
    <text evidence="2">The sequence shown here is derived from an EMBL/GenBank/DDBJ whole genome shotgun (WGS) entry which is preliminary data.</text>
</comment>
<reference evidence="3" key="1">
    <citation type="journal article" date="2019" name="Int. J. Syst. Evol. Microbiol.">
        <title>The Global Catalogue of Microorganisms (GCM) 10K type strain sequencing project: providing services to taxonomists for standard genome sequencing and annotation.</title>
        <authorList>
            <consortium name="The Broad Institute Genomics Platform"/>
            <consortium name="The Broad Institute Genome Sequencing Center for Infectious Disease"/>
            <person name="Wu L."/>
            <person name="Ma J."/>
        </authorList>
    </citation>
    <scope>NUCLEOTIDE SEQUENCE [LARGE SCALE GENOMIC DNA]</scope>
    <source>
        <strain evidence="3">JCM 17933</strain>
    </source>
</reference>
<dbReference type="EMBL" id="BAABHF010000041">
    <property type="protein sequence ID" value="GAA4507605.1"/>
    <property type="molecule type" value="Genomic_DNA"/>
</dbReference>
<evidence type="ECO:0000256" key="1">
    <source>
        <dbReference type="SAM" id="MobiDB-lite"/>
    </source>
</evidence>
<protein>
    <submittedName>
        <fullName evidence="2">Uncharacterized protein</fullName>
    </submittedName>
</protein>
<dbReference type="RefSeq" id="WP_345470563.1">
    <property type="nucleotide sequence ID" value="NZ_BAABHF010000041.1"/>
</dbReference>
<accession>A0ABP8QS12</accession>
<evidence type="ECO:0000313" key="3">
    <source>
        <dbReference type="Proteomes" id="UP001500503"/>
    </source>
</evidence>
<gene>
    <name evidence="2" type="ORF">GCM10023191_066240</name>
</gene>
<organism evidence="2 3">
    <name type="scientific">Actinoallomurus oryzae</name>
    <dbReference type="NCBI Taxonomy" id="502180"/>
    <lineage>
        <taxon>Bacteria</taxon>
        <taxon>Bacillati</taxon>
        <taxon>Actinomycetota</taxon>
        <taxon>Actinomycetes</taxon>
        <taxon>Streptosporangiales</taxon>
        <taxon>Thermomonosporaceae</taxon>
        <taxon>Actinoallomurus</taxon>
    </lineage>
</organism>
<proteinExistence type="predicted"/>
<name>A0ABP8QS12_9ACTN</name>